<dbReference type="SMART" id="SM00895">
    <property type="entry name" value="FCD"/>
    <property type="match status" value="1"/>
</dbReference>
<gene>
    <name evidence="5" type="ORF">HGA13_21375</name>
</gene>
<dbReference type="RefSeq" id="WP_068047834.1">
    <property type="nucleotide sequence ID" value="NZ_JAAXOO010000005.1"/>
</dbReference>
<dbReference type="AlphaFoldDB" id="A0A846XM26"/>
<dbReference type="PANTHER" id="PTHR43537">
    <property type="entry name" value="TRANSCRIPTIONAL REGULATOR, GNTR FAMILY"/>
    <property type="match status" value="1"/>
</dbReference>
<keyword evidence="3" id="KW-0804">Transcription</keyword>
<dbReference type="Pfam" id="PF07729">
    <property type="entry name" value="FCD"/>
    <property type="match status" value="1"/>
</dbReference>
<reference evidence="5 6" key="1">
    <citation type="submission" date="2020-04" db="EMBL/GenBank/DDBJ databases">
        <title>MicrobeNet Type strains.</title>
        <authorList>
            <person name="Nicholson A.C."/>
        </authorList>
    </citation>
    <scope>NUCLEOTIDE SEQUENCE [LARGE SCALE GENOMIC DNA]</scope>
    <source>
        <strain evidence="5 6">DSM 45078</strain>
    </source>
</reference>
<accession>A0A846XM26</accession>
<evidence type="ECO:0000256" key="3">
    <source>
        <dbReference type="ARBA" id="ARBA00023163"/>
    </source>
</evidence>
<dbReference type="InterPro" id="IPR011711">
    <property type="entry name" value="GntR_C"/>
</dbReference>
<evidence type="ECO:0000256" key="1">
    <source>
        <dbReference type="ARBA" id="ARBA00023015"/>
    </source>
</evidence>
<dbReference type="EMBL" id="JAAXOO010000005">
    <property type="protein sequence ID" value="NKY35603.1"/>
    <property type="molecule type" value="Genomic_DNA"/>
</dbReference>
<evidence type="ECO:0000313" key="6">
    <source>
        <dbReference type="Proteomes" id="UP000565715"/>
    </source>
</evidence>
<feature type="domain" description="HTH gntR-type" evidence="4">
    <location>
        <begin position="16"/>
        <end position="83"/>
    </location>
</feature>
<dbReference type="PROSITE" id="PS50949">
    <property type="entry name" value="HTH_GNTR"/>
    <property type="match status" value="1"/>
</dbReference>
<dbReference type="Proteomes" id="UP000565715">
    <property type="component" value="Unassembled WGS sequence"/>
</dbReference>
<proteinExistence type="predicted"/>
<dbReference type="InterPro" id="IPR000524">
    <property type="entry name" value="Tscrpt_reg_HTH_GntR"/>
</dbReference>
<sequence length="233" mass="25891">MTMSRPTADRRLDRTATFAHRTESVLRDMVLDGTLKPGERLNEVALAAELGISRGPLREAIQRLVSEGLLTVISHRGAFVRTFTRQEVVDLYELRAALELHAVRLLCRTAGDDDLADLEALLKAAQEHVATTADTAYPAELDFHLQIVVLTNNQALLSAALETQRLVSLARTMSANRPTRAREAVAEHEDLVTALKKRDPERAVRCMEDHLRHSMESALAALGLPDDERDNDE</sequence>
<dbReference type="InterPro" id="IPR008920">
    <property type="entry name" value="TF_FadR/GntR_C"/>
</dbReference>
<name>A0A846XM26_9NOCA</name>
<dbReference type="CDD" id="cd07377">
    <property type="entry name" value="WHTH_GntR"/>
    <property type="match status" value="1"/>
</dbReference>
<keyword evidence="2" id="KW-0238">DNA-binding</keyword>
<evidence type="ECO:0000256" key="2">
    <source>
        <dbReference type="ARBA" id="ARBA00023125"/>
    </source>
</evidence>
<comment type="caution">
    <text evidence="5">The sequence shown here is derived from an EMBL/GenBank/DDBJ whole genome shotgun (WGS) entry which is preliminary data.</text>
</comment>
<dbReference type="Pfam" id="PF00392">
    <property type="entry name" value="GntR"/>
    <property type="match status" value="1"/>
</dbReference>
<dbReference type="GO" id="GO:0003700">
    <property type="term" value="F:DNA-binding transcription factor activity"/>
    <property type="evidence" value="ECO:0007669"/>
    <property type="project" value="InterPro"/>
</dbReference>
<dbReference type="SUPFAM" id="SSF48008">
    <property type="entry name" value="GntR ligand-binding domain-like"/>
    <property type="match status" value="1"/>
</dbReference>
<keyword evidence="1" id="KW-0805">Transcription regulation</keyword>
<protein>
    <submittedName>
        <fullName evidence="5">GntR family transcriptional regulator</fullName>
    </submittedName>
</protein>
<dbReference type="Gene3D" id="1.10.10.10">
    <property type="entry name" value="Winged helix-like DNA-binding domain superfamily/Winged helix DNA-binding domain"/>
    <property type="match status" value="1"/>
</dbReference>
<dbReference type="SMART" id="SM00345">
    <property type="entry name" value="HTH_GNTR"/>
    <property type="match status" value="1"/>
</dbReference>
<organism evidence="5 6">
    <name type="scientific">Nocardia speluncae</name>
    <dbReference type="NCBI Taxonomy" id="419477"/>
    <lineage>
        <taxon>Bacteria</taxon>
        <taxon>Bacillati</taxon>
        <taxon>Actinomycetota</taxon>
        <taxon>Actinomycetes</taxon>
        <taxon>Mycobacteriales</taxon>
        <taxon>Nocardiaceae</taxon>
        <taxon>Nocardia</taxon>
    </lineage>
</organism>
<dbReference type="Gene3D" id="1.20.120.530">
    <property type="entry name" value="GntR ligand-binding domain-like"/>
    <property type="match status" value="1"/>
</dbReference>
<dbReference type="GO" id="GO:0003677">
    <property type="term" value="F:DNA binding"/>
    <property type="evidence" value="ECO:0007669"/>
    <property type="project" value="UniProtKB-KW"/>
</dbReference>
<dbReference type="InterPro" id="IPR036390">
    <property type="entry name" value="WH_DNA-bd_sf"/>
</dbReference>
<keyword evidence="6" id="KW-1185">Reference proteome</keyword>
<dbReference type="PANTHER" id="PTHR43537:SF45">
    <property type="entry name" value="GNTR FAMILY REGULATORY PROTEIN"/>
    <property type="match status" value="1"/>
</dbReference>
<evidence type="ECO:0000259" key="4">
    <source>
        <dbReference type="PROSITE" id="PS50949"/>
    </source>
</evidence>
<dbReference type="PRINTS" id="PR00035">
    <property type="entry name" value="HTHGNTR"/>
</dbReference>
<dbReference type="InterPro" id="IPR036388">
    <property type="entry name" value="WH-like_DNA-bd_sf"/>
</dbReference>
<dbReference type="SUPFAM" id="SSF46785">
    <property type="entry name" value="Winged helix' DNA-binding domain"/>
    <property type="match status" value="1"/>
</dbReference>
<evidence type="ECO:0000313" key="5">
    <source>
        <dbReference type="EMBL" id="NKY35603.1"/>
    </source>
</evidence>